<comment type="caution">
    <text evidence="1">The sequence shown here is derived from an EMBL/GenBank/DDBJ whole genome shotgun (WGS) entry which is preliminary data.</text>
</comment>
<accession>A0A1Q9CAH6</accession>
<dbReference type="AlphaFoldDB" id="A0A1Q9CAH6"/>
<evidence type="ECO:0000313" key="1">
    <source>
        <dbReference type="EMBL" id="OLP79921.1"/>
    </source>
</evidence>
<organism evidence="1 2">
    <name type="scientific">Symbiodinium microadriaticum</name>
    <name type="common">Dinoflagellate</name>
    <name type="synonym">Zooxanthella microadriatica</name>
    <dbReference type="NCBI Taxonomy" id="2951"/>
    <lineage>
        <taxon>Eukaryota</taxon>
        <taxon>Sar</taxon>
        <taxon>Alveolata</taxon>
        <taxon>Dinophyceae</taxon>
        <taxon>Suessiales</taxon>
        <taxon>Symbiodiniaceae</taxon>
        <taxon>Symbiodinium</taxon>
    </lineage>
</organism>
<keyword evidence="2" id="KW-1185">Reference proteome</keyword>
<gene>
    <name evidence="1" type="ORF">AK812_SmicGene39732</name>
</gene>
<reference evidence="1 2" key="1">
    <citation type="submission" date="2016-02" db="EMBL/GenBank/DDBJ databases">
        <title>Genome analysis of coral dinoflagellate symbionts highlights evolutionary adaptations to a symbiotic lifestyle.</title>
        <authorList>
            <person name="Aranda M."/>
            <person name="Li Y."/>
            <person name="Liew Y.J."/>
            <person name="Baumgarten S."/>
            <person name="Simakov O."/>
            <person name="Wilson M."/>
            <person name="Piel J."/>
            <person name="Ashoor H."/>
            <person name="Bougouffa S."/>
            <person name="Bajic V.B."/>
            <person name="Ryu T."/>
            <person name="Ravasi T."/>
            <person name="Bayer T."/>
            <person name="Micklem G."/>
            <person name="Kim H."/>
            <person name="Bhak J."/>
            <person name="Lajeunesse T.C."/>
            <person name="Voolstra C.R."/>
        </authorList>
    </citation>
    <scope>NUCLEOTIDE SEQUENCE [LARGE SCALE GENOMIC DNA]</scope>
    <source>
        <strain evidence="1 2">CCMP2467</strain>
    </source>
</reference>
<protein>
    <submittedName>
        <fullName evidence="1">Uncharacterized protein</fullName>
    </submittedName>
</protein>
<sequence length="134" mass="14840">MLLLQVFVRSDIWVLYASGFNANLPARDGENRAVAQQGTSFKIVCGDRLLQGNECVSTLQQGITLIRLPPPRQQQDHFPIEIDEEVSCEGGEPSMPNVSLNLDNKRNVATPASMPNVSVWPFLCCCGRLTHCRV</sequence>
<evidence type="ECO:0000313" key="2">
    <source>
        <dbReference type="Proteomes" id="UP000186817"/>
    </source>
</evidence>
<proteinExistence type="predicted"/>
<dbReference type="EMBL" id="LSRX01001434">
    <property type="protein sequence ID" value="OLP79921.1"/>
    <property type="molecule type" value="Genomic_DNA"/>
</dbReference>
<name>A0A1Q9CAH6_SYMMI</name>
<dbReference type="OrthoDB" id="407074at2759"/>
<dbReference type="Proteomes" id="UP000186817">
    <property type="component" value="Unassembled WGS sequence"/>
</dbReference>